<dbReference type="OrthoDB" id="1426169at2759"/>
<accession>A0A2Z6NJM6</accession>
<dbReference type="PANTHER" id="PTHR31569">
    <property type="entry name" value="SWIM-TYPE DOMAIN-CONTAINING PROTEIN"/>
    <property type="match status" value="1"/>
</dbReference>
<keyword evidence="4" id="KW-1185">Reference proteome</keyword>
<evidence type="ECO:0000256" key="1">
    <source>
        <dbReference type="SAM" id="MobiDB-lite"/>
    </source>
</evidence>
<dbReference type="Pfam" id="PF10551">
    <property type="entry name" value="MULE"/>
    <property type="match status" value="1"/>
</dbReference>
<dbReference type="GO" id="GO:0010106">
    <property type="term" value="P:cellular response to iron ion starvation"/>
    <property type="evidence" value="ECO:0007669"/>
    <property type="project" value="InterPro"/>
</dbReference>
<name>A0A2Z6NJM6_TRISU</name>
<dbReference type="Proteomes" id="UP000242715">
    <property type="component" value="Unassembled WGS sequence"/>
</dbReference>
<feature type="compositionally biased region" description="Basic residues" evidence="1">
    <location>
        <begin position="618"/>
        <end position="633"/>
    </location>
</feature>
<protein>
    <recommendedName>
        <fullName evidence="2">MULE transposase domain-containing protein</fullName>
    </recommendedName>
</protein>
<dbReference type="AlphaFoldDB" id="A0A2Z6NJM6"/>
<dbReference type="GO" id="GO:0000981">
    <property type="term" value="F:DNA-binding transcription factor activity, RNA polymerase II-specific"/>
    <property type="evidence" value="ECO:0007669"/>
    <property type="project" value="InterPro"/>
</dbReference>
<dbReference type="GO" id="GO:0045944">
    <property type="term" value="P:positive regulation of transcription by RNA polymerase II"/>
    <property type="evidence" value="ECO:0007669"/>
    <property type="project" value="InterPro"/>
</dbReference>
<dbReference type="CDD" id="cd22744">
    <property type="entry name" value="OTU"/>
    <property type="match status" value="1"/>
</dbReference>
<evidence type="ECO:0000259" key="2">
    <source>
        <dbReference type="Pfam" id="PF10551"/>
    </source>
</evidence>
<dbReference type="InterPro" id="IPR018289">
    <property type="entry name" value="MULE_transposase_dom"/>
</dbReference>
<sequence>MEDEPPRPLDIVSVPVQPPPLSIDTIHHFVTQAKEESKDVLISWARKVAEKLKFTIIIRRSDKGGDKRRKPFFVLECERSGKYVPPTKKLKSDCTGTRKCGCPFRLRGYYTKETNLWHMTVVNGIHNHELDTELEGHLVAGRLKPEEKLLLDETTKNLNLVPPRNIISTLKDRDLENTMSSKQVYNARYRYKAKMRASMSEMQHLFKHLGDNKYFFKCRSLVDEGGEYLQDLFFAHPRSVSLLNFFPTVLLMDSTYKTKKYNMSLFEIVEFTSTERTYNVGFAWLTNGKEDNFIWALQQLRSLVRNEGSLPKVILTDRDTALMNDVAQVFPTSAALVCRVHVEKNVGSKIKELVKVRQGEEVKEGIVWENLEKSFMHLLTSDAIDVYGDRLMEFRELYKKWPRLLRYIEETVLDTDKEKVVHAWVDKHMHMGNYTTNRVECAHGVLKKFLPDSSGDLVKGWEVIHQMLGIQFTEVQTQFGQSMSVEEHRYRDVKLYSLLAFKVSIAALDYIYQEAKRVDNVGMHCKKCGCLMRVNYGLPCACLIAKKLRHNQPIRLDEVYNHWKRLCFNVEEGGGEAIKERLKTSDEGMKIEIRDQLHLIEYPESISLKSPVQDAKSKGAKKKKVAVRGKNKSTIRDKSRWEHVDAYFAETQSSQSNLSKSSQSKASLPQASSSTVSKAPVIGNFALTLSQIVELDHMPKCMHPFIEDIVDVEGDGYCGFRAIALATKNNEADFELVQVRLNMQREMTLHRTCETFFPLRGYPPPNTSSKVICLGALPNHYVLVKLKEGCPIPKTNAQWKRHVAKHTKDWETYFKDMQKQFEELMSIERGDVSTVGVGSKDNPVTIE</sequence>
<dbReference type="InterPro" id="IPR014842">
    <property type="entry name" value="AFT"/>
</dbReference>
<evidence type="ECO:0000313" key="3">
    <source>
        <dbReference type="EMBL" id="GAU36135.1"/>
    </source>
</evidence>
<gene>
    <name evidence="3" type="ORF">TSUD_292950</name>
</gene>
<evidence type="ECO:0000313" key="4">
    <source>
        <dbReference type="Proteomes" id="UP000242715"/>
    </source>
</evidence>
<dbReference type="EMBL" id="DF973618">
    <property type="protein sequence ID" value="GAU36135.1"/>
    <property type="molecule type" value="Genomic_DNA"/>
</dbReference>
<dbReference type="InterPro" id="IPR052579">
    <property type="entry name" value="Zinc_finger_SWIM"/>
</dbReference>
<feature type="domain" description="MULE transposase" evidence="2">
    <location>
        <begin position="249"/>
        <end position="345"/>
    </location>
</feature>
<proteinExistence type="predicted"/>
<dbReference type="Pfam" id="PF08731">
    <property type="entry name" value="AFT"/>
    <property type="match status" value="1"/>
</dbReference>
<organism evidence="3 4">
    <name type="scientific">Trifolium subterraneum</name>
    <name type="common">Subterranean clover</name>
    <dbReference type="NCBI Taxonomy" id="3900"/>
    <lineage>
        <taxon>Eukaryota</taxon>
        <taxon>Viridiplantae</taxon>
        <taxon>Streptophyta</taxon>
        <taxon>Embryophyta</taxon>
        <taxon>Tracheophyta</taxon>
        <taxon>Spermatophyta</taxon>
        <taxon>Magnoliopsida</taxon>
        <taxon>eudicotyledons</taxon>
        <taxon>Gunneridae</taxon>
        <taxon>Pentapetalae</taxon>
        <taxon>rosids</taxon>
        <taxon>fabids</taxon>
        <taxon>Fabales</taxon>
        <taxon>Fabaceae</taxon>
        <taxon>Papilionoideae</taxon>
        <taxon>50 kb inversion clade</taxon>
        <taxon>NPAAA clade</taxon>
        <taxon>Hologalegina</taxon>
        <taxon>IRL clade</taxon>
        <taxon>Trifolieae</taxon>
        <taxon>Trifolium</taxon>
    </lineage>
</organism>
<dbReference type="PANTHER" id="PTHR31569:SF4">
    <property type="entry name" value="SWIM-TYPE DOMAIN-CONTAINING PROTEIN"/>
    <property type="match status" value="1"/>
</dbReference>
<reference evidence="4" key="1">
    <citation type="journal article" date="2017" name="Front. Plant Sci.">
        <title>Climate Clever Clovers: New Paradigm to Reduce the Environmental Footprint of Ruminants by Breeding Low Methanogenic Forages Utilizing Haplotype Variation.</title>
        <authorList>
            <person name="Kaur P."/>
            <person name="Appels R."/>
            <person name="Bayer P.E."/>
            <person name="Keeble-Gagnere G."/>
            <person name="Wang J."/>
            <person name="Hirakawa H."/>
            <person name="Shirasawa K."/>
            <person name="Vercoe P."/>
            <person name="Stefanova K."/>
            <person name="Durmic Z."/>
            <person name="Nichols P."/>
            <person name="Revell C."/>
            <person name="Isobe S.N."/>
            <person name="Edwards D."/>
            <person name="Erskine W."/>
        </authorList>
    </citation>
    <scope>NUCLEOTIDE SEQUENCE [LARGE SCALE GENOMIC DNA]</scope>
    <source>
        <strain evidence="4">cv. Daliak</strain>
    </source>
</reference>
<feature type="region of interest" description="Disordered" evidence="1">
    <location>
        <begin position="611"/>
        <end position="634"/>
    </location>
</feature>